<dbReference type="KEGG" id="taut:V4D30_01900"/>
<dbReference type="InterPro" id="IPR023546">
    <property type="entry name" value="MGMT"/>
</dbReference>
<dbReference type="PANTHER" id="PTHR10815:SF5">
    <property type="entry name" value="METHYLATED-DNA--PROTEIN-CYSTEINE METHYLTRANSFERASE"/>
    <property type="match status" value="1"/>
</dbReference>
<dbReference type="GO" id="GO:0006307">
    <property type="term" value="P:DNA alkylation repair"/>
    <property type="evidence" value="ECO:0007669"/>
    <property type="project" value="UniProtKB-UniRule"/>
</dbReference>
<dbReference type="NCBIfam" id="TIGR00589">
    <property type="entry name" value="ogt"/>
    <property type="match status" value="1"/>
</dbReference>
<comment type="catalytic activity">
    <reaction evidence="1 9">
        <text>a 4-O-methyl-thymidine in DNA + L-cysteinyl-[protein] = a thymidine in DNA + S-methyl-L-cysteinyl-[protein]</text>
        <dbReference type="Rhea" id="RHEA:53428"/>
        <dbReference type="Rhea" id="RHEA-COMP:10131"/>
        <dbReference type="Rhea" id="RHEA-COMP:10132"/>
        <dbReference type="Rhea" id="RHEA-COMP:13555"/>
        <dbReference type="Rhea" id="RHEA-COMP:13556"/>
        <dbReference type="ChEBI" id="CHEBI:29950"/>
        <dbReference type="ChEBI" id="CHEBI:82612"/>
        <dbReference type="ChEBI" id="CHEBI:137386"/>
        <dbReference type="ChEBI" id="CHEBI:137387"/>
        <dbReference type="EC" id="2.1.1.63"/>
    </reaction>
</comment>
<protein>
    <recommendedName>
        <fullName evidence="9">Methylated-DNA--protein-cysteine methyltransferase</fullName>
        <ecNumber evidence="9">2.1.1.63</ecNumber>
    </recommendedName>
    <alternativeName>
        <fullName evidence="9">6-O-methylguanine-DNA methyltransferase</fullName>
        <shortName evidence="9">MGMT</shortName>
    </alternativeName>
    <alternativeName>
        <fullName evidence="9">O-6-methylguanine-DNA-alkyltransferase</fullName>
    </alternativeName>
</protein>
<name>A0AAU8GX35_9BACT</name>
<evidence type="ECO:0000256" key="9">
    <source>
        <dbReference type="HAMAP-Rule" id="MF_00772"/>
    </source>
</evidence>
<dbReference type="EC" id="2.1.1.63" evidence="9"/>
<dbReference type="GO" id="GO:0032259">
    <property type="term" value="P:methylation"/>
    <property type="evidence" value="ECO:0007669"/>
    <property type="project" value="UniProtKB-KW"/>
</dbReference>
<dbReference type="InterPro" id="IPR036631">
    <property type="entry name" value="MGMT_N_sf"/>
</dbReference>
<keyword evidence="7 9" id="KW-0234">DNA repair</keyword>
<dbReference type="AlphaFoldDB" id="A0AAU8GX35"/>
<comment type="similarity">
    <text evidence="2 9">Belongs to the MGMT family.</text>
</comment>
<evidence type="ECO:0000256" key="5">
    <source>
        <dbReference type="ARBA" id="ARBA00022679"/>
    </source>
</evidence>
<evidence type="ECO:0000256" key="1">
    <source>
        <dbReference type="ARBA" id="ARBA00001286"/>
    </source>
</evidence>
<organism evidence="11">
    <name type="scientific">Thermodesulfovibrio autotrophicus</name>
    <dbReference type="NCBI Taxonomy" id="3118333"/>
    <lineage>
        <taxon>Bacteria</taxon>
        <taxon>Pseudomonadati</taxon>
        <taxon>Nitrospirota</taxon>
        <taxon>Thermodesulfovibrionia</taxon>
        <taxon>Thermodesulfovibrionales</taxon>
        <taxon>Thermodesulfovibrionaceae</taxon>
        <taxon>Thermodesulfovibrio</taxon>
    </lineage>
</organism>
<dbReference type="PANTHER" id="PTHR10815">
    <property type="entry name" value="METHYLATED-DNA--PROTEIN-CYSTEINE METHYLTRANSFERASE"/>
    <property type="match status" value="1"/>
</dbReference>
<evidence type="ECO:0000256" key="3">
    <source>
        <dbReference type="ARBA" id="ARBA00022490"/>
    </source>
</evidence>
<dbReference type="SUPFAM" id="SSF46767">
    <property type="entry name" value="Methylated DNA-protein cysteine methyltransferase, C-terminal domain"/>
    <property type="match status" value="1"/>
</dbReference>
<keyword evidence="4 9" id="KW-0489">Methyltransferase</keyword>
<dbReference type="GO" id="GO:0003908">
    <property type="term" value="F:methylated-DNA-[protein]-cysteine S-methyltransferase activity"/>
    <property type="evidence" value="ECO:0007669"/>
    <property type="project" value="UniProtKB-UniRule"/>
</dbReference>
<dbReference type="RefSeq" id="WP_353684569.1">
    <property type="nucleotide sequence ID" value="NZ_CP144373.1"/>
</dbReference>
<evidence type="ECO:0000256" key="7">
    <source>
        <dbReference type="ARBA" id="ARBA00023204"/>
    </source>
</evidence>
<dbReference type="Pfam" id="PF01035">
    <property type="entry name" value="DNA_binding_1"/>
    <property type="match status" value="1"/>
</dbReference>
<evidence type="ECO:0000256" key="8">
    <source>
        <dbReference type="ARBA" id="ARBA00049348"/>
    </source>
</evidence>
<reference evidence="11" key="1">
    <citation type="submission" date="2024-01" db="EMBL/GenBank/DDBJ databases">
        <title>The first autotrophic representatives of the genus Thermodesulfovibrio.</title>
        <authorList>
            <person name="Maltseva A.I."/>
            <person name="Elcheninov A.G."/>
            <person name="Kublanov I.V."/>
            <person name="Lebedinsky A.V."/>
            <person name="Frolov E.N."/>
        </authorList>
    </citation>
    <scope>NUCLEOTIDE SEQUENCE</scope>
    <source>
        <strain evidence="11">3907-1M</strain>
    </source>
</reference>
<dbReference type="EMBL" id="CP144373">
    <property type="protein sequence ID" value="XCH47042.1"/>
    <property type="molecule type" value="Genomic_DNA"/>
</dbReference>
<evidence type="ECO:0000313" key="11">
    <source>
        <dbReference type="EMBL" id="XCH47042.1"/>
    </source>
</evidence>
<keyword evidence="3 9" id="KW-0963">Cytoplasm</keyword>
<evidence type="ECO:0000256" key="2">
    <source>
        <dbReference type="ARBA" id="ARBA00008711"/>
    </source>
</evidence>
<dbReference type="InterPro" id="IPR036388">
    <property type="entry name" value="WH-like_DNA-bd_sf"/>
</dbReference>
<comment type="miscellaneous">
    <text evidence="9">This enzyme catalyzes only one turnover and therefore is not strictly catalytic. According to one definition, an enzyme is a biocatalyst that acts repeatedly and over many reaction cycles.</text>
</comment>
<keyword evidence="5 9" id="KW-0808">Transferase</keyword>
<feature type="domain" description="Methylated-DNA-[protein]-cysteine S-methyltransferase DNA binding" evidence="10">
    <location>
        <begin position="76"/>
        <end position="153"/>
    </location>
</feature>
<dbReference type="GO" id="GO:0005737">
    <property type="term" value="C:cytoplasm"/>
    <property type="evidence" value="ECO:0007669"/>
    <property type="project" value="UniProtKB-SubCell"/>
</dbReference>
<evidence type="ECO:0000259" key="10">
    <source>
        <dbReference type="Pfam" id="PF01035"/>
    </source>
</evidence>
<comment type="subcellular location">
    <subcellularLocation>
        <location evidence="9">Cytoplasm</location>
    </subcellularLocation>
</comment>
<dbReference type="CDD" id="cd06445">
    <property type="entry name" value="ATase"/>
    <property type="match status" value="1"/>
</dbReference>
<comment type="function">
    <text evidence="9">Involved in the cellular defense against the biological effects of O6-methylguanine (O6-MeG) and O4-methylthymine (O4-MeT) in DNA. Repairs the methylated nucleobase in DNA by stoichiometrically transferring the methyl group to a cysteine residue in the enzyme. This is a suicide reaction: the enzyme is irreversibly inactivated.</text>
</comment>
<evidence type="ECO:0000256" key="4">
    <source>
        <dbReference type="ARBA" id="ARBA00022603"/>
    </source>
</evidence>
<dbReference type="HAMAP" id="MF_00772">
    <property type="entry name" value="OGT"/>
    <property type="match status" value="1"/>
</dbReference>
<evidence type="ECO:0000256" key="6">
    <source>
        <dbReference type="ARBA" id="ARBA00022763"/>
    </source>
</evidence>
<keyword evidence="6 9" id="KW-0227">DNA damage</keyword>
<dbReference type="FunFam" id="1.10.10.10:FF:000214">
    <property type="entry name" value="Methylated-DNA--protein-cysteine methyltransferase"/>
    <property type="match status" value="1"/>
</dbReference>
<proteinExistence type="inferred from homology"/>
<dbReference type="InterPro" id="IPR036217">
    <property type="entry name" value="MethylDNA_cys_MeTrfase_DNAb"/>
</dbReference>
<dbReference type="InterPro" id="IPR001497">
    <property type="entry name" value="MethylDNA_cys_MeTrfase_AS"/>
</dbReference>
<dbReference type="Gene3D" id="1.10.10.10">
    <property type="entry name" value="Winged helix-like DNA-binding domain superfamily/Winged helix DNA-binding domain"/>
    <property type="match status" value="1"/>
</dbReference>
<gene>
    <name evidence="11" type="ORF">V4D30_01900</name>
</gene>
<feature type="active site" description="Nucleophile; methyl group acceptor" evidence="9">
    <location>
        <position position="125"/>
    </location>
</feature>
<accession>A0AAU8GX35</accession>
<dbReference type="PROSITE" id="PS00374">
    <property type="entry name" value="MGMT"/>
    <property type="match status" value="1"/>
</dbReference>
<sequence>MYAIIIKMYSACVKTPVGFLEILFDNSLALTKISLTNFEKTCIPEIALNFVEQLNAYFEGKLSEFNYPVNIQNVSEFDRAVLDLTCKIPYAHTTTYNWIAKKLNTSPRAVGQALKRNPLPIVIPCHRVIRSDGTIGGYSLGVEAKQWLIEHEKSLILIKS</sequence>
<comment type="catalytic activity">
    <reaction evidence="8 9">
        <text>a 6-O-methyl-2'-deoxyguanosine in DNA + L-cysteinyl-[protein] = S-methyl-L-cysteinyl-[protein] + a 2'-deoxyguanosine in DNA</text>
        <dbReference type="Rhea" id="RHEA:24000"/>
        <dbReference type="Rhea" id="RHEA-COMP:10131"/>
        <dbReference type="Rhea" id="RHEA-COMP:10132"/>
        <dbReference type="Rhea" id="RHEA-COMP:11367"/>
        <dbReference type="Rhea" id="RHEA-COMP:11368"/>
        <dbReference type="ChEBI" id="CHEBI:29950"/>
        <dbReference type="ChEBI" id="CHEBI:82612"/>
        <dbReference type="ChEBI" id="CHEBI:85445"/>
        <dbReference type="ChEBI" id="CHEBI:85448"/>
        <dbReference type="EC" id="2.1.1.63"/>
    </reaction>
</comment>
<dbReference type="SUPFAM" id="SSF53155">
    <property type="entry name" value="Methylated DNA-protein cysteine methyltransferase domain"/>
    <property type="match status" value="1"/>
</dbReference>
<dbReference type="InterPro" id="IPR014048">
    <property type="entry name" value="MethylDNA_cys_MeTrfase_DNA-bd"/>
</dbReference>